<accession>A0A0R2H7S5</accession>
<evidence type="ECO:0000313" key="4">
    <source>
        <dbReference type="EMBL" id="WEA56877.1"/>
    </source>
</evidence>
<dbReference type="EC" id="2.3.1.234" evidence="4"/>
<dbReference type="SUPFAM" id="SSF53067">
    <property type="entry name" value="Actin-like ATPase domain"/>
    <property type="match status" value="2"/>
</dbReference>
<dbReference type="InterPro" id="IPR000905">
    <property type="entry name" value="Gcp-like_dom"/>
</dbReference>
<evidence type="ECO:0000313" key="2">
    <source>
        <dbReference type="EMBL" id="KAF0413056.1"/>
    </source>
</evidence>
<reference evidence="4 7" key="5">
    <citation type="submission" date="2023-02" db="EMBL/GenBank/DDBJ databases">
        <title>Comparative genomics and fermentation flavor characterization of five lactic acid bacteria reveal flavor biosynthesis metabolic pathways in fermented muskmelon puree.</title>
        <authorList>
            <person name="Yuan L."/>
            <person name="Li M."/>
            <person name="Xu X."/>
            <person name="Lao F."/>
            <person name="Wu J."/>
        </authorList>
    </citation>
    <scope>NUCLEOTIDE SEQUENCE [LARGE SCALE GENOMIC DNA]</scope>
    <source>
        <strain evidence="4 7">Ca-4</strain>
    </source>
</reference>
<evidence type="ECO:0000313" key="6">
    <source>
        <dbReference type="Proteomes" id="UP000743107"/>
    </source>
</evidence>
<dbReference type="InterPro" id="IPR043129">
    <property type="entry name" value="ATPase_NBD"/>
</dbReference>
<reference evidence="2" key="2">
    <citation type="submission" date="2019-12" db="EMBL/GenBank/DDBJ databases">
        <title>SpeciesPrimer: A bioinformatics pipeline dedicated to the design of qPCR primers for the quantification of bacterial species.</title>
        <authorList>
            <person name="Dreier M."/>
            <person name="Berthoud H."/>
            <person name="Shani N."/>
            <person name="Wechsler D."/>
            <person name="Junier P."/>
        </authorList>
    </citation>
    <scope>NUCLEOTIDE SEQUENCE</scope>
    <source>
        <strain evidence="2">FAM13073</strain>
    </source>
</reference>
<dbReference type="GO" id="GO:0002949">
    <property type="term" value="P:tRNA threonylcarbamoyladenosine modification"/>
    <property type="evidence" value="ECO:0007669"/>
    <property type="project" value="InterPro"/>
</dbReference>
<dbReference type="Pfam" id="PF00814">
    <property type="entry name" value="TsaD"/>
    <property type="match status" value="1"/>
</dbReference>
<evidence type="ECO:0000313" key="3">
    <source>
        <dbReference type="EMBL" id="MBF7127695.1"/>
    </source>
</evidence>
<protein>
    <submittedName>
        <fullName evidence="3">tRNA (Adenosine(37)-N6)-threonylcarbamoyltransferase complex dimerization subunit type 1 TsaB</fullName>
        <ecNumber evidence="4">2.3.1.234</ecNumber>
    </submittedName>
</protein>
<dbReference type="GO" id="GO:0005829">
    <property type="term" value="C:cytosol"/>
    <property type="evidence" value="ECO:0007669"/>
    <property type="project" value="TreeGrafter"/>
</dbReference>
<keyword evidence="4" id="KW-0808">Transferase</keyword>
<reference evidence="3" key="4">
    <citation type="submission" date="2020-11" db="EMBL/GenBank/DDBJ databases">
        <title>Antibiotic susceptibility profiles of Pediococcus pentosaceus from various origins and their implications for the safety assessment of strains with food-technology applications.</title>
        <authorList>
            <person name="Shani N."/>
            <person name="Oberhaensli S."/>
            <person name="Arias E."/>
        </authorList>
    </citation>
    <scope>NUCLEOTIDE SEQUENCE</scope>
    <source>
        <strain evidence="3">FAM 19164</strain>
    </source>
</reference>
<name>A0A0R2H7S5_PEDPE</name>
<evidence type="ECO:0000313" key="7">
    <source>
        <dbReference type="Proteomes" id="UP001214131"/>
    </source>
</evidence>
<dbReference type="Proteomes" id="UP000743107">
    <property type="component" value="Unassembled WGS sequence"/>
</dbReference>
<dbReference type="GeneID" id="33062950"/>
<dbReference type="GO" id="GO:0061711">
    <property type="term" value="F:tRNA N(6)-L-threonylcarbamoyladenine synthase activity"/>
    <property type="evidence" value="ECO:0007669"/>
    <property type="project" value="UniProtKB-EC"/>
</dbReference>
<reference evidence="2 5" key="1">
    <citation type="submission" date="2019-10" db="EMBL/GenBank/DDBJ databases">
        <authorList>
            <person name="Irmler S."/>
            <person name="Berthoud H."/>
            <person name="Roetschi A."/>
            <person name="Arias E."/>
            <person name="Shani N."/>
            <person name="Wuethrich D."/>
            <person name="Bruggmann R."/>
        </authorList>
    </citation>
    <scope>NUCLEOTIDE SEQUENCE [LARGE SCALE GENOMIC DNA]</scope>
    <source>
        <strain evidence="2 5">FAM13073</strain>
    </source>
</reference>
<dbReference type="Gene3D" id="3.30.420.40">
    <property type="match status" value="2"/>
</dbReference>
<evidence type="ECO:0000259" key="1">
    <source>
        <dbReference type="Pfam" id="PF00814"/>
    </source>
</evidence>
<dbReference type="PANTHER" id="PTHR11735:SF11">
    <property type="entry name" value="TRNA THREONYLCARBAMOYLADENOSINE BIOSYNTHESIS PROTEIN TSAB"/>
    <property type="match status" value="1"/>
</dbReference>
<feature type="domain" description="Gcp-like" evidence="1">
    <location>
        <begin position="31"/>
        <end position="224"/>
    </location>
</feature>
<dbReference type="EMBL" id="CP118739">
    <property type="protein sequence ID" value="WEA56877.1"/>
    <property type="molecule type" value="Genomic_DNA"/>
</dbReference>
<dbReference type="AlphaFoldDB" id="A0A0R2H7S5"/>
<keyword evidence="5" id="KW-1185">Reference proteome</keyword>
<organism evidence="3 6">
    <name type="scientific">Pediococcus pentosaceus</name>
    <dbReference type="NCBI Taxonomy" id="1255"/>
    <lineage>
        <taxon>Bacteria</taxon>
        <taxon>Bacillati</taxon>
        <taxon>Bacillota</taxon>
        <taxon>Bacilli</taxon>
        <taxon>Lactobacillales</taxon>
        <taxon>Lactobacillaceae</taxon>
        <taxon>Pediococcus</taxon>
    </lineage>
</organism>
<gene>
    <name evidence="3" type="primary">tsaB</name>
    <name evidence="2" type="ORF">GBO79_07940</name>
    <name evidence="3" type="ORF">ITQ97_07750</name>
    <name evidence="4" type="ORF">PWB86_06685</name>
</gene>
<reference evidence="5" key="3">
    <citation type="submission" date="2020-03" db="EMBL/GenBank/DDBJ databases">
        <title>SpeciesPrimer: A bioinformatics pipeline dedicated to the design of qPCR primers for the quantification of bacterial species.</title>
        <authorList>
            <person name="Dreier M."/>
            <person name="Berthoud H."/>
            <person name="Shani N."/>
            <person name="Wechsler D."/>
            <person name="Junier P."/>
        </authorList>
    </citation>
    <scope>NUCLEOTIDE SEQUENCE [LARGE SCALE GENOMIC DNA]</scope>
    <source>
        <strain evidence="5">FAM13073</strain>
    </source>
</reference>
<dbReference type="EMBL" id="WENB01000004">
    <property type="protein sequence ID" value="KAF0413056.1"/>
    <property type="molecule type" value="Genomic_DNA"/>
</dbReference>
<dbReference type="CDD" id="cd24032">
    <property type="entry name" value="ASKHA_NBD_TsaB"/>
    <property type="match status" value="1"/>
</dbReference>
<sequence length="242" mass="26693">MKILAMDTSNVTLSVAVLDSEQLLAMQTTNIKRNHSKQLMPIISQTLAEAGMALNEIDRIVVAKGPGSYTGLRIAVTTAKTLALTLNAELVGVSSLEMLVPNAPQNGLVVPFFDARNGNVFAGIYEKNGEQVVNVLADQHISFEKLLAKINELGRPVYFVSSQFEQFQTMVENTLVVVAEHSGKLNSLPNAHALGILGLQKTELENVYTFVPAYLRVTEAERNWKEKHPNDENKESYVRQIN</sequence>
<dbReference type="EMBL" id="JADOFV010000004">
    <property type="protein sequence ID" value="MBF7127695.1"/>
    <property type="molecule type" value="Genomic_DNA"/>
</dbReference>
<dbReference type="NCBIfam" id="TIGR03725">
    <property type="entry name" value="T6A_YeaZ"/>
    <property type="match status" value="1"/>
</dbReference>
<dbReference type="InterPro" id="IPR022496">
    <property type="entry name" value="T6A_TsaB"/>
</dbReference>
<evidence type="ECO:0000313" key="5">
    <source>
        <dbReference type="Proteomes" id="UP000472573"/>
    </source>
</evidence>
<dbReference type="RefSeq" id="WP_002833278.1">
    <property type="nucleotide sequence ID" value="NZ_BJZY01000003.1"/>
</dbReference>
<dbReference type="PANTHER" id="PTHR11735">
    <property type="entry name" value="TRNA N6-ADENOSINE THREONYLCARBAMOYLTRANSFERASE"/>
    <property type="match status" value="1"/>
</dbReference>
<keyword evidence="4" id="KW-0012">Acyltransferase</keyword>
<dbReference type="OMA" id="EPYYLKD"/>
<dbReference type="Proteomes" id="UP001214131">
    <property type="component" value="Chromosome"/>
</dbReference>
<dbReference type="Proteomes" id="UP000472573">
    <property type="component" value="Unassembled WGS sequence"/>
</dbReference>
<proteinExistence type="predicted"/>